<dbReference type="PANTHER" id="PTHR21330:SF1">
    <property type="entry name" value="E3 SUMO-PROTEIN LIGASE NSE2"/>
    <property type="match status" value="1"/>
</dbReference>
<reference evidence="15" key="1">
    <citation type="submission" date="2015-01" db="EMBL/GenBank/DDBJ databases">
        <title>Transcriptome Assembly of Fopius arisanus.</title>
        <authorList>
            <person name="Geib S."/>
        </authorList>
    </citation>
    <scope>NUCLEOTIDE SEQUENCE</scope>
</reference>
<keyword evidence="16" id="KW-1185">Reference proteome</keyword>
<dbReference type="GO" id="GO:0030915">
    <property type="term" value="C:Smc5-Smc6 complex"/>
    <property type="evidence" value="ECO:0007669"/>
    <property type="project" value="InterPro"/>
</dbReference>
<reference evidence="17" key="2">
    <citation type="submission" date="2025-04" db="UniProtKB">
        <authorList>
            <consortium name="RefSeq"/>
        </authorList>
    </citation>
    <scope>IDENTIFICATION</scope>
    <source>
        <strain evidence="17">USDA-PBARC FA_bdor</strain>
        <tissue evidence="17">Whole organism</tissue>
    </source>
</reference>
<gene>
    <name evidence="15" type="primary">Nsmce2</name>
    <name evidence="17" type="synonym">LOC105273382</name>
    <name evidence="15" type="ORF">g.52118</name>
</gene>
<dbReference type="InterPro" id="IPR026846">
    <property type="entry name" value="Nse2(Mms21)"/>
</dbReference>
<dbReference type="OrthoDB" id="26899at2759"/>
<comment type="subcellular location">
    <subcellularLocation>
        <location evidence="1">Nucleus</location>
    </subcellularLocation>
</comment>
<dbReference type="GO" id="GO:0000724">
    <property type="term" value="P:double-strand break repair via homologous recombination"/>
    <property type="evidence" value="ECO:0007669"/>
    <property type="project" value="InterPro"/>
</dbReference>
<dbReference type="KEGG" id="fas:105273382"/>
<dbReference type="InterPro" id="IPR013083">
    <property type="entry name" value="Znf_RING/FYVE/PHD"/>
</dbReference>
<dbReference type="PANTHER" id="PTHR21330">
    <property type="entry name" value="E3 SUMO-PROTEIN LIGASE NSE2"/>
    <property type="match status" value="1"/>
</dbReference>
<dbReference type="InterPro" id="IPR004181">
    <property type="entry name" value="Znf_MIZ"/>
</dbReference>
<dbReference type="GO" id="GO:0008270">
    <property type="term" value="F:zinc ion binding"/>
    <property type="evidence" value="ECO:0007669"/>
    <property type="project" value="UniProtKB-KW"/>
</dbReference>
<accession>A0A9R1TRL3</accession>
<evidence type="ECO:0000259" key="14">
    <source>
        <dbReference type="PROSITE" id="PS51044"/>
    </source>
</evidence>
<keyword evidence="6" id="KW-0479">Metal-binding</keyword>
<evidence type="ECO:0000256" key="3">
    <source>
        <dbReference type="ARBA" id="ARBA00008212"/>
    </source>
</evidence>
<dbReference type="GO" id="GO:0061665">
    <property type="term" value="F:SUMO ligase activity"/>
    <property type="evidence" value="ECO:0007669"/>
    <property type="project" value="TreeGrafter"/>
</dbReference>
<evidence type="ECO:0000256" key="1">
    <source>
        <dbReference type="ARBA" id="ARBA00004123"/>
    </source>
</evidence>
<accession>A0A0C9RTB7</accession>
<keyword evidence="9" id="KW-0862">Zinc</keyword>
<keyword evidence="5" id="KW-0808">Transferase</keyword>
<evidence type="ECO:0000256" key="10">
    <source>
        <dbReference type="ARBA" id="ARBA00023242"/>
    </source>
</evidence>
<dbReference type="Gene3D" id="3.30.40.10">
    <property type="entry name" value="Zinc/RING finger domain, C3HC4 (zinc finger)"/>
    <property type="match status" value="1"/>
</dbReference>
<feature type="domain" description="SP-RING-type" evidence="14">
    <location>
        <begin position="135"/>
        <end position="217"/>
    </location>
</feature>
<organism evidence="15">
    <name type="scientific">Fopius arisanus</name>
    <dbReference type="NCBI Taxonomy" id="64838"/>
    <lineage>
        <taxon>Eukaryota</taxon>
        <taxon>Metazoa</taxon>
        <taxon>Ecdysozoa</taxon>
        <taxon>Arthropoda</taxon>
        <taxon>Hexapoda</taxon>
        <taxon>Insecta</taxon>
        <taxon>Pterygota</taxon>
        <taxon>Neoptera</taxon>
        <taxon>Endopterygota</taxon>
        <taxon>Hymenoptera</taxon>
        <taxon>Apocrita</taxon>
        <taxon>Ichneumonoidea</taxon>
        <taxon>Braconidae</taxon>
        <taxon>Opiinae</taxon>
        <taxon>Fopius</taxon>
    </lineage>
</organism>
<keyword evidence="17" id="KW-0436">Ligase</keyword>
<dbReference type="Pfam" id="PF11789">
    <property type="entry name" value="zf-Nse"/>
    <property type="match status" value="1"/>
</dbReference>
<evidence type="ECO:0000313" key="15">
    <source>
        <dbReference type="EMBL" id="JAG81747.1"/>
    </source>
</evidence>
<evidence type="ECO:0000256" key="6">
    <source>
        <dbReference type="ARBA" id="ARBA00022723"/>
    </source>
</evidence>
<dbReference type="GO" id="GO:0016874">
    <property type="term" value="F:ligase activity"/>
    <property type="evidence" value="ECO:0007669"/>
    <property type="project" value="UniProtKB-KW"/>
</dbReference>
<evidence type="ECO:0000256" key="9">
    <source>
        <dbReference type="ARBA" id="ARBA00022833"/>
    </source>
</evidence>
<dbReference type="PROSITE" id="PS51044">
    <property type="entry name" value="ZF_SP_RING"/>
    <property type="match status" value="1"/>
</dbReference>
<comment type="similarity">
    <text evidence="3">Belongs to the NSE2 family.</text>
</comment>
<dbReference type="GeneID" id="105273382"/>
<protein>
    <recommendedName>
        <fullName evidence="4">E3 SUMO-protein ligase NSE2</fullName>
    </recommendedName>
    <alternativeName>
        <fullName evidence="11">E3 SUMO-protein transferase NSE2</fullName>
    </alternativeName>
    <alternativeName>
        <fullName evidence="12">Non-structural maintenance of chromosomes element 2 homolog</fullName>
    </alternativeName>
</protein>
<dbReference type="UniPathway" id="UPA00886"/>
<keyword evidence="10" id="KW-0539">Nucleus</keyword>
<evidence type="ECO:0000256" key="4">
    <source>
        <dbReference type="ARBA" id="ARBA00020923"/>
    </source>
</evidence>
<proteinExistence type="inferred from homology"/>
<keyword evidence="8" id="KW-0833">Ubl conjugation pathway</keyword>
<evidence type="ECO:0000256" key="5">
    <source>
        <dbReference type="ARBA" id="ARBA00022679"/>
    </source>
</evidence>
<dbReference type="SUPFAM" id="SSF57850">
    <property type="entry name" value="RING/U-box"/>
    <property type="match status" value="1"/>
</dbReference>
<evidence type="ECO:0000256" key="2">
    <source>
        <dbReference type="ARBA" id="ARBA00004718"/>
    </source>
</evidence>
<dbReference type="AlphaFoldDB" id="A0A0C9RTB7"/>
<evidence type="ECO:0000256" key="13">
    <source>
        <dbReference type="PROSITE-ProRule" id="PRU00452"/>
    </source>
</evidence>
<comment type="pathway">
    <text evidence="2">Protein modification; protein sumoylation.</text>
</comment>
<dbReference type="Proteomes" id="UP000694866">
    <property type="component" value="Unplaced"/>
</dbReference>
<dbReference type="CDD" id="cd16651">
    <property type="entry name" value="SPL-RING_NSE2"/>
    <property type="match status" value="1"/>
</dbReference>
<sequence>MNDSIKLPSKVYDSAIQTAANIIQYMDVDSRQEMIDALRSHVANYAEIEEKFKSLKEISAEYVQNKKIIQQRSNEDPEQENNDWAVERENLDKEYSKKIHTIEVDTSNNQNLRKFNQQIEQITSVLSGQQETPGDDNDDMVVTGSMNVICPISKTKMIEPMRNDICGHVYDKASVMEMIKSNSKSRCPLMGCNNSEFLRIDNLSPDIVTRLYLQRNP</sequence>
<dbReference type="RefSeq" id="XP_011314092.1">
    <property type="nucleotide sequence ID" value="XM_011315790.1"/>
</dbReference>
<evidence type="ECO:0000313" key="17">
    <source>
        <dbReference type="RefSeq" id="XP_011314092.1"/>
    </source>
</evidence>
<evidence type="ECO:0000256" key="8">
    <source>
        <dbReference type="ARBA" id="ARBA00022786"/>
    </source>
</evidence>
<evidence type="ECO:0000313" key="16">
    <source>
        <dbReference type="Proteomes" id="UP000694866"/>
    </source>
</evidence>
<dbReference type="GO" id="GO:0016925">
    <property type="term" value="P:protein sumoylation"/>
    <property type="evidence" value="ECO:0007669"/>
    <property type="project" value="UniProtKB-UniPathway"/>
</dbReference>
<evidence type="ECO:0000256" key="12">
    <source>
        <dbReference type="ARBA" id="ARBA00032533"/>
    </source>
</evidence>
<evidence type="ECO:0000256" key="11">
    <source>
        <dbReference type="ARBA" id="ARBA00031731"/>
    </source>
</evidence>
<keyword evidence="7 13" id="KW-0863">Zinc-finger</keyword>
<dbReference type="EMBL" id="GBYB01011980">
    <property type="protein sequence ID" value="JAG81747.1"/>
    <property type="molecule type" value="Transcribed_RNA"/>
</dbReference>
<evidence type="ECO:0000256" key="7">
    <source>
        <dbReference type="ARBA" id="ARBA00022771"/>
    </source>
</evidence>
<dbReference type="GO" id="GO:0005634">
    <property type="term" value="C:nucleus"/>
    <property type="evidence" value="ECO:0007669"/>
    <property type="project" value="UniProtKB-SubCell"/>
</dbReference>
<name>A0A0C9RTB7_9HYME</name>